<dbReference type="CDD" id="cd02440">
    <property type="entry name" value="AdoMet_MTases"/>
    <property type="match status" value="1"/>
</dbReference>
<comment type="cofactor">
    <cofactor evidence="5">
        <name>Mg(2+)</name>
        <dbReference type="ChEBI" id="CHEBI:18420"/>
    </cofactor>
</comment>
<name>A0A1Y1K1M0_PHOPY</name>
<reference evidence="6" key="1">
    <citation type="journal article" date="2016" name="Sci. Rep.">
        <title>Molecular characterization of firefly nuptial gifts: a multi-omics approach sheds light on postcopulatory sexual selection.</title>
        <authorList>
            <person name="Al-Wathiqui N."/>
            <person name="Fallon T.R."/>
            <person name="South A."/>
            <person name="Weng J.K."/>
            <person name="Lewis S.M."/>
        </authorList>
    </citation>
    <scope>NUCLEOTIDE SEQUENCE</scope>
</reference>
<evidence type="ECO:0000256" key="1">
    <source>
        <dbReference type="ARBA" id="ARBA00022603"/>
    </source>
</evidence>
<dbReference type="GO" id="GO:0032259">
    <property type="term" value="P:methylation"/>
    <property type="evidence" value="ECO:0007669"/>
    <property type="project" value="UniProtKB-KW"/>
</dbReference>
<dbReference type="HAMAP" id="MF_00472">
    <property type="entry name" value="UbiG"/>
    <property type="match status" value="1"/>
</dbReference>
<dbReference type="Pfam" id="PF13489">
    <property type="entry name" value="Methyltransf_23"/>
    <property type="match status" value="1"/>
</dbReference>
<dbReference type="EMBL" id="GEZM01095782">
    <property type="protein sequence ID" value="JAV55353.1"/>
    <property type="molecule type" value="Transcribed_RNA"/>
</dbReference>
<keyword evidence="1 5" id="KW-0489">Methyltransferase</keyword>
<dbReference type="GO" id="GO:0010420">
    <property type="term" value="F:polyprenyldihydroxybenzoate methyltransferase activity"/>
    <property type="evidence" value="ECO:0007669"/>
    <property type="project" value="UniProtKB-UniRule"/>
</dbReference>
<feature type="binding site" evidence="5">
    <location>
        <position position="134"/>
    </location>
    <ligand>
        <name>S-adenosyl-L-methionine</name>
        <dbReference type="ChEBI" id="CHEBI:59789"/>
    </ligand>
</feature>
<dbReference type="EC" id="2.1.1.64" evidence="5"/>
<accession>A0A1Y1K1M0</accession>
<feature type="binding site" evidence="5">
    <location>
        <position position="139"/>
    </location>
    <ligand>
        <name>Mg(2+)</name>
        <dbReference type="ChEBI" id="CHEBI:18420"/>
    </ligand>
</feature>
<keyword evidence="5" id="KW-0999">Mitochondrion inner membrane</keyword>
<evidence type="ECO:0000256" key="4">
    <source>
        <dbReference type="ARBA" id="ARBA00022691"/>
    </source>
</evidence>
<keyword evidence="5" id="KW-0472">Membrane</keyword>
<keyword evidence="5" id="KW-0460">Magnesium</keyword>
<keyword evidence="2 5" id="KW-0808">Transferase</keyword>
<feature type="binding site" evidence="5">
    <location>
        <position position="138"/>
    </location>
    <ligand>
        <name>Mg(2+)</name>
        <dbReference type="ChEBI" id="CHEBI:18420"/>
    </ligand>
</feature>
<comment type="similarity">
    <text evidence="5">Belongs to the class I-like SAM-binding methyltransferase superfamily. UbiG/COQ3 family.</text>
</comment>
<evidence type="ECO:0000256" key="2">
    <source>
        <dbReference type="ARBA" id="ARBA00022679"/>
    </source>
</evidence>
<keyword evidence="5" id="KW-0479">Metal-binding</keyword>
<dbReference type="EMBL" id="GEZM01095781">
    <property type="protein sequence ID" value="JAV55354.1"/>
    <property type="molecule type" value="Transcribed_RNA"/>
</dbReference>
<dbReference type="NCBIfam" id="TIGR01983">
    <property type="entry name" value="UbiG"/>
    <property type="match status" value="1"/>
</dbReference>
<feature type="binding site" evidence="5">
    <location>
        <position position="41"/>
    </location>
    <ligand>
        <name>S-adenosyl-L-methionine</name>
        <dbReference type="ChEBI" id="CHEBI:59789"/>
    </ligand>
</feature>
<dbReference type="SUPFAM" id="SSF53335">
    <property type="entry name" value="S-adenosyl-L-methionine-dependent methyltransferases"/>
    <property type="match status" value="1"/>
</dbReference>
<dbReference type="GO" id="GO:0031314">
    <property type="term" value="C:extrinsic component of mitochondrial inner membrane"/>
    <property type="evidence" value="ECO:0007669"/>
    <property type="project" value="UniProtKB-UniRule"/>
</dbReference>
<comment type="catalytic activity">
    <reaction evidence="5">
        <text>a 3-demethylubiquinone + S-adenosyl-L-methionine = a ubiquinone + S-adenosyl-L-homocysteine</text>
        <dbReference type="Rhea" id="RHEA:81215"/>
        <dbReference type="Rhea" id="RHEA-COMP:9565"/>
        <dbReference type="Rhea" id="RHEA-COMP:19654"/>
        <dbReference type="ChEBI" id="CHEBI:16389"/>
        <dbReference type="ChEBI" id="CHEBI:57856"/>
        <dbReference type="ChEBI" id="CHEBI:59789"/>
        <dbReference type="ChEBI" id="CHEBI:231825"/>
    </reaction>
</comment>
<comment type="subunit">
    <text evidence="5">Component of a multi-subunit COQ enzyme complex.</text>
</comment>
<keyword evidence="4 5" id="KW-0949">S-adenosyl-L-methionine</keyword>
<dbReference type="InterPro" id="IPR029063">
    <property type="entry name" value="SAM-dependent_MTases_sf"/>
</dbReference>
<feature type="binding site" evidence="5">
    <location>
        <position position="135"/>
    </location>
    <ligand>
        <name>Mg(2+)</name>
        <dbReference type="ChEBI" id="CHEBI:18420"/>
    </ligand>
</feature>
<comment type="catalytic activity">
    <reaction evidence="5">
        <text>a 3-demethylubiquinol + S-adenosyl-L-methionine = a ubiquinol + S-adenosyl-L-homocysteine + H(+)</text>
        <dbReference type="Rhea" id="RHEA:44380"/>
        <dbReference type="Rhea" id="RHEA-COMP:9566"/>
        <dbReference type="Rhea" id="RHEA-COMP:10914"/>
        <dbReference type="ChEBI" id="CHEBI:15378"/>
        <dbReference type="ChEBI" id="CHEBI:17976"/>
        <dbReference type="ChEBI" id="CHEBI:57856"/>
        <dbReference type="ChEBI" id="CHEBI:59789"/>
        <dbReference type="ChEBI" id="CHEBI:84422"/>
        <dbReference type="EC" id="2.1.1.64"/>
    </reaction>
</comment>
<proteinExistence type="inferred from homology"/>
<dbReference type="PANTHER" id="PTHR43464">
    <property type="entry name" value="METHYLTRANSFERASE"/>
    <property type="match status" value="1"/>
</dbReference>
<protein>
    <recommendedName>
        <fullName evidence="5">Ubiquinone biosynthesis O-methyltransferase, mitochondrial</fullName>
    </recommendedName>
    <alternativeName>
        <fullName evidence="5">3-demethylubiquinol 3-O-methyltransferase</fullName>
        <ecNumber evidence="5">2.1.1.64</ecNumber>
    </alternativeName>
    <alternativeName>
        <fullName evidence="5">3-demethylubiquinone 3-O-methyltransferase</fullName>
        <ecNumber evidence="5">2.1.1.-</ecNumber>
    </alternativeName>
    <alternativeName>
        <fullName evidence="5">Polyprenyldihydroxybenzoate methyltransferase</fullName>
        <ecNumber evidence="5">2.1.1.114</ecNumber>
    </alternativeName>
</protein>
<dbReference type="EC" id="2.1.1.114" evidence="5"/>
<dbReference type="GO" id="GO:0061542">
    <property type="term" value="F:3-demethylubiquinol 3-O-methyltransferase activity"/>
    <property type="evidence" value="ECO:0007669"/>
    <property type="project" value="UniProtKB-UniRule"/>
</dbReference>
<feature type="binding site" evidence="5">
    <location>
        <position position="88"/>
    </location>
    <ligand>
        <name>S-adenosyl-L-methionine</name>
        <dbReference type="ChEBI" id="CHEBI:59789"/>
    </ligand>
</feature>
<keyword evidence="5" id="KW-0496">Mitochondrion</keyword>
<dbReference type="GO" id="GO:0046872">
    <property type="term" value="F:metal ion binding"/>
    <property type="evidence" value="ECO:0007669"/>
    <property type="project" value="UniProtKB-KW"/>
</dbReference>
<comment type="subcellular location">
    <subcellularLocation>
        <location evidence="5">Mitochondrion inner membrane</location>
        <topology evidence="5">Peripheral membrane protein</topology>
        <orientation evidence="5">Matrix side</orientation>
    </subcellularLocation>
</comment>
<dbReference type="EC" id="2.1.1.-" evidence="5"/>
<feature type="binding site" evidence="5">
    <location>
        <position position="67"/>
    </location>
    <ligand>
        <name>S-adenosyl-L-methionine</name>
        <dbReference type="ChEBI" id="CHEBI:59789"/>
    </ligand>
</feature>
<dbReference type="UniPathway" id="UPA00232"/>
<comment type="pathway">
    <text evidence="5">Cofactor biosynthesis; ubiquinone biosynthesis.</text>
</comment>
<sequence length="246" mass="27653">MGKKLIHERSTVDNGEIEHFKTLNQRWWSGKSKLQSFNDVRVPYIFNALLLTENIKSVENLKILDVGCGGGLLSEELAKLGAIVDAIDPGSDSVEVARHHASLNPTLVNLTYIVTTIEEHAIENAEKYDVVIASEVVEHVTEKEMFLEACIKCLKPNGSLFITTFNKTIRSWIMGIVLIQEVLNIIPRGTHAWNKFISPDAIRKILEIHNCKTVDVQGIRFNFLSRSWSQSSSTSINYALHAKKIL</sequence>
<dbReference type="OrthoDB" id="6815431at2759"/>
<dbReference type="Gene3D" id="3.40.50.150">
    <property type="entry name" value="Vaccinia Virus protein VP39"/>
    <property type="match status" value="1"/>
</dbReference>
<organism evidence="6">
    <name type="scientific">Photinus pyralis</name>
    <name type="common">Common eastern firefly</name>
    <name type="synonym">Lampyris pyralis</name>
    <dbReference type="NCBI Taxonomy" id="7054"/>
    <lineage>
        <taxon>Eukaryota</taxon>
        <taxon>Metazoa</taxon>
        <taxon>Ecdysozoa</taxon>
        <taxon>Arthropoda</taxon>
        <taxon>Hexapoda</taxon>
        <taxon>Insecta</taxon>
        <taxon>Pterygota</taxon>
        <taxon>Neoptera</taxon>
        <taxon>Endopterygota</taxon>
        <taxon>Coleoptera</taxon>
        <taxon>Polyphaga</taxon>
        <taxon>Elateriformia</taxon>
        <taxon>Elateroidea</taxon>
        <taxon>Lampyridae</taxon>
        <taxon>Lampyrinae</taxon>
        <taxon>Photinus</taxon>
    </lineage>
</organism>
<dbReference type="AlphaFoldDB" id="A0A1Y1K1M0"/>
<keyword evidence="3 5" id="KW-0831">Ubiquinone biosynthesis</keyword>
<evidence type="ECO:0000256" key="3">
    <source>
        <dbReference type="ARBA" id="ARBA00022688"/>
    </source>
</evidence>
<comment type="catalytic activity">
    <reaction evidence="5">
        <text>a 3,4-dihydroxy-5-(all-trans-polyprenyl)benzoate + S-adenosyl-L-methionine = a 4-hydroxy-3-methoxy-5-(all-trans-polyprenyl)benzoate + S-adenosyl-L-homocysteine + H(+)</text>
        <dbReference type="Rhea" id="RHEA:44452"/>
        <dbReference type="Rhea" id="RHEA-COMP:10930"/>
        <dbReference type="Rhea" id="RHEA-COMP:10931"/>
        <dbReference type="ChEBI" id="CHEBI:15378"/>
        <dbReference type="ChEBI" id="CHEBI:57856"/>
        <dbReference type="ChEBI" id="CHEBI:59789"/>
        <dbReference type="ChEBI" id="CHEBI:64694"/>
        <dbReference type="ChEBI" id="CHEBI:84443"/>
        <dbReference type="EC" id="2.1.1.114"/>
    </reaction>
</comment>
<evidence type="ECO:0000313" key="6">
    <source>
        <dbReference type="EMBL" id="JAV55354.1"/>
    </source>
</evidence>
<evidence type="ECO:0000256" key="5">
    <source>
        <dbReference type="HAMAP-Rule" id="MF_03190"/>
    </source>
</evidence>
<gene>
    <name evidence="5" type="primary">coq3</name>
</gene>
<dbReference type="PANTHER" id="PTHR43464:SF19">
    <property type="entry name" value="UBIQUINONE BIOSYNTHESIS O-METHYLTRANSFERASE, MITOCHONDRIAL"/>
    <property type="match status" value="1"/>
</dbReference>
<comment type="function">
    <text evidence="5">O-methyltransferase required for two non-consecutive steps during ubiquinone biosynthesis. Catalyzes the 2 O-methylation of 3,4-dihydroxy-5-(all-trans-polyprenyl)benzoic acid into 4-hydroxy-3-methoxy-5-(all-trans-polyprenyl)benzoic acid. Also catalyzes the last step of ubiquinone biosynthesis by mediating methylation of 3-demethylubiquinone into ubiquinone. Also able to mediate the methylation of 3-demethylubiquinol into ubiquinol.</text>
</comment>
<dbReference type="InterPro" id="IPR010233">
    <property type="entry name" value="UbiG_MeTrfase"/>
</dbReference>